<feature type="transmembrane region" description="Helical" evidence="6">
    <location>
        <begin position="109"/>
        <end position="134"/>
    </location>
</feature>
<dbReference type="AlphaFoldDB" id="A0A158QCK5"/>
<dbReference type="EMBL" id="UYSG01000318">
    <property type="protein sequence ID" value="VDL19092.1"/>
    <property type="molecule type" value="Genomic_DNA"/>
</dbReference>
<dbReference type="WBParaSite" id="HDID_0000162701-mRNA-1">
    <property type="protein sequence ID" value="HDID_0000162701-mRNA-1"/>
    <property type="gene ID" value="HDID_0000162701"/>
</dbReference>
<evidence type="ECO:0000256" key="6">
    <source>
        <dbReference type="RuleBase" id="RU363126"/>
    </source>
</evidence>
<evidence type="ECO:0000313" key="7">
    <source>
        <dbReference type="EMBL" id="VDL19092.1"/>
    </source>
</evidence>
<feature type="transmembrane region" description="Helical" evidence="6">
    <location>
        <begin position="289"/>
        <end position="310"/>
    </location>
</feature>
<dbReference type="Proteomes" id="UP000274504">
    <property type="component" value="Unassembled WGS sequence"/>
</dbReference>
<dbReference type="OrthoDB" id="201595at2759"/>
<dbReference type="GO" id="GO:0005886">
    <property type="term" value="C:plasma membrane"/>
    <property type="evidence" value="ECO:0007669"/>
    <property type="project" value="UniProtKB-SubCell"/>
</dbReference>
<evidence type="ECO:0000256" key="3">
    <source>
        <dbReference type="ARBA" id="ARBA00022989"/>
    </source>
</evidence>
<keyword evidence="4 6" id="KW-0472">Membrane</keyword>
<dbReference type="InterPro" id="IPR000615">
    <property type="entry name" value="Bestrophin"/>
</dbReference>
<organism evidence="9">
    <name type="scientific">Hymenolepis diminuta</name>
    <name type="common">Rat tapeworm</name>
    <dbReference type="NCBI Taxonomy" id="6216"/>
    <lineage>
        <taxon>Eukaryota</taxon>
        <taxon>Metazoa</taxon>
        <taxon>Spiralia</taxon>
        <taxon>Lophotrochozoa</taxon>
        <taxon>Platyhelminthes</taxon>
        <taxon>Cestoda</taxon>
        <taxon>Eucestoda</taxon>
        <taxon>Cyclophyllidea</taxon>
        <taxon>Hymenolepididae</taxon>
        <taxon>Hymenolepis</taxon>
    </lineage>
</organism>
<evidence type="ECO:0000256" key="5">
    <source>
        <dbReference type="ARBA" id="ARBA00034769"/>
    </source>
</evidence>
<keyword evidence="6" id="KW-1003">Cell membrane</keyword>
<evidence type="ECO:0000313" key="9">
    <source>
        <dbReference type="WBParaSite" id="HDID_0000162701-mRNA-1"/>
    </source>
</evidence>
<comment type="function">
    <text evidence="6">Forms chloride channels.</text>
</comment>
<dbReference type="STRING" id="6216.A0A158QCK5"/>
<dbReference type="InterPro" id="IPR021134">
    <property type="entry name" value="Bestrophin-like"/>
</dbReference>
<accession>A0A158QCK5</accession>
<feature type="transmembrane region" description="Helical" evidence="6">
    <location>
        <begin position="231"/>
        <end position="254"/>
    </location>
</feature>
<dbReference type="PANTHER" id="PTHR10736">
    <property type="entry name" value="BESTROPHIN"/>
    <property type="match status" value="1"/>
</dbReference>
<dbReference type="GO" id="GO:0034707">
    <property type="term" value="C:chloride channel complex"/>
    <property type="evidence" value="ECO:0007669"/>
    <property type="project" value="UniProtKB-KW"/>
</dbReference>
<feature type="transmembrane region" description="Helical" evidence="6">
    <location>
        <begin position="322"/>
        <end position="341"/>
    </location>
</feature>
<name>A0A158QCK5_HYMDI</name>
<reference evidence="7 8" key="2">
    <citation type="submission" date="2018-11" db="EMBL/GenBank/DDBJ databases">
        <authorList>
            <consortium name="Pathogen Informatics"/>
        </authorList>
    </citation>
    <scope>NUCLEOTIDE SEQUENCE [LARGE SCALE GENOMIC DNA]</scope>
</reference>
<evidence type="ECO:0000256" key="4">
    <source>
        <dbReference type="ARBA" id="ARBA00023136"/>
    </source>
</evidence>
<keyword evidence="3 6" id="KW-1133">Transmembrane helix</keyword>
<dbReference type="Pfam" id="PF01062">
    <property type="entry name" value="Bestrophin"/>
    <property type="match status" value="2"/>
</dbReference>
<proteinExistence type="inferred from homology"/>
<gene>
    <name evidence="7" type="ORF">HDID_LOCUS1631</name>
</gene>
<keyword evidence="6" id="KW-0407">Ion channel</keyword>
<keyword evidence="2 6" id="KW-0812">Transmembrane</keyword>
<comment type="caution">
    <text evidence="6">Lacks conserved residue(s) required for the propagation of feature annotation.</text>
</comment>
<feature type="transmembrane region" description="Helical" evidence="6">
    <location>
        <begin position="187"/>
        <end position="210"/>
    </location>
</feature>
<sequence>MWNFPIEQLHDEAPSLISGVSLSSVVSPKHKPVKDPENGFITPTSLLMKENLFHAVANIFMGSVASNNIETRPRLRCRSVRMSIPYSWKIATNKPIAFLRLLVRWEGTIYKYILFDFCMFILVYGLISVTYRNFMSDQLRRYFEQYCLYCASYGRLIPVGLVLGFFVDVVVKRWWGQFRDIPWPDEAAMMLSAYILDDSPALIFLLFPTLGMMTPKELKRLQSSTPKRKATFYAAPLYWAGYLLLDMRASGLLISDRAVELLYKSIDAIRAKAAKLIVYNKIINVPLGFTQIATVTIYVYVIASTFSWQFLDVTQKYNNRLVDIYIPIFGMLQLIFFLGWINVAEALINPFGEDPDDFAMDEYNERDILISNFIIDKLHSKAPPLSNFAPLNVKAPSEYLESGTTSPTGLLTRKSISVDDANLFMGSCAQMSNDPERGLKIRRRTFSHFE</sequence>
<protein>
    <recommendedName>
        <fullName evidence="6">Bestrophin homolog</fullName>
    </recommendedName>
</protein>
<dbReference type="GO" id="GO:0005254">
    <property type="term" value="F:chloride channel activity"/>
    <property type="evidence" value="ECO:0007669"/>
    <property type="project" value="UniProtKB-KW"/>
</dbReference>
<comment type="subcellular location">
    <subcellularLocation>
        <location evidence="6">Cell membrane</location>
        <topology evidence="6">Multi-pass membrane protein</topology>
    </subcellularLocation>
    <subcellularLocation>
        <location evidence="1">Membrane</location>
    </subcellularLocation>
</comment>
<evidence type="ECO:0000256" key="2">
    <source>
        <dbReference type="ARBA" id="ARBA00022692"/>
    </source>
</evidence>
<keyword evidence="6" id="KW-0406">Ion transport</keyword>
<keyword evidence="6" id="KW-0868">Chloride</keyword>
<comment type="similarity">
    <text evidence="5 6">Belongs to the anion channel-forming bestrophin (TC 1.A.46) family. Calcium-sensitive chloride channel subfamily.</text>
</comment>
<keyword evidence="6" id="KW-0813">Transport</keyword>
<keyword evidence="6" id="KW-0869">Chloride channel</keyword>
<feature type="transmembrane region" description="Helical" evidence="6">
    <location>
        <begin position="146"/>
        <end position="167"/>
    </location>
</feature>
<evidence type="ECO:0000313" key="8">
    <source>
        <dbReference type="Proteomes" id="UP000274504"/>
    </source>
</evidence>
<evidence type="ECO:0000256" key="1">
    <source>
        <dbReference type="ARBA" id="ARBA00004370"/>
    </source>
</evidence>
<reference evidence="9" key="1">
    <citation type="submission" date="2016-04" db="UniProtKB">
        <authorList>
            <consortium name="WormBaseParasite"/>
        </authorList>
    </citation>
    <scope>IDENTIFICATION</scope>
</reference>